<gene>
    <name evidence="6" type="ORF">FU658_10795</name>
</gene>
<evidence type="ECO:0000259" key="5">
    <source>
        <dbReference type="PROSITE" id="PS50887"/>
    </source>
</evidence>
<feature type="domain" description="Response regulatory" evidence="3">
    <location>
        <begin position="349"/>
        <end position="465"/>
    </location>
</feature>
<feature type="domain" description="EAL" evidence="4">
    <location>
        <begin position="656"/>
        <end position="907"/>
    </location>
</feature>
<dbReference type="SMART" id="SM00267">
    <property type="entry name" value="GGDEF"/>
    <property type="match status" value="1"/>
</dbReference>
<dbReference type="PANTHER" id="PTHR33121">
    <property type="entry name" value="CYCLIC DI-GMP PHOSPHODIESTERASE PDEF"/>
    <property type="match status" value="1"/>
</dbReference>
<evidence type="ECO:0000259" key="4">
    <source>
        <dbReference type="PROSITE" id="PS50883"/>
    </source>
</evidence>
<dbReference type="GO" id="GO:0071111">
    <property type="term" value="F:cyclic-guanylate-specific phosphodiesterase activity"/>
    <property type="evidence" value="ECO:0007669"/>
    <property type="project" value="InterPro"/>
</dbReference>
<feature type="domain" description="Response regulatory" evidence="3">
    <location>
        <begin position="223"/>
        <end position="340"/>
    </location>
</feature>
<dbReference type="EMBL" id="VRTS01000007">
    <property type="protein sequence ID" value="TXK61049.1"/>
    <property type="molecule type" value="Genomic_DNA"/>
</dbReference>
<proteinExistence type="predicted"/>
<comment type="caution">
    <text evidence="6">The sequence shown here is derived from an EMBL/GenBank/DDBJ whole genome shotgun (WGS) entry which is preliminary data.</text>
</comment>
<name>A0A5C8KLC8_9GAMM</name>
<dbReference type="Pfam" id="PF00563">
    <property type="entry name" value="EAL"/>
    <property type="match status" value="1"/>
</dbReference>
<dbReference type="NCBIfam" id="TIGR00254">
    <property type="entry name" value="GGDEF"/>
    <property type="match status" value="1"/>
</dbReference>
<feature type="domain" description="GGDEF" evidence="5">
    <location>
        <begin position="515"/>
        <end position="647"/>
    </location>
</feature>
<dbReference type="InterPro" id="IPR001633">
    <property type="entry name" value="EAL_dom"/>
</dbReference>
<dbReference type="PROSITE" id="PS50887">
    <property type="entry name" value="GGDEF"/>
    <property type="match status" value="1"/>
</dbReference>
<dbReference type="InterPro" id="IPR001789">
    <property type="entry name" value="Sig_transdc_resp-reg_receiver"/>
</dbReference>
<dbReference type="PROSITE" id="PS50110">
    <property type="entry name" value="RESPONSE_REGULATORY"/>
    <property type="match status" value="2"/>
</dbReference>
<dbReference type="InterPro" id="IPR035919">
    <property type="entry name" value="EAL_sf"/>
</dbReference>
<dbReference type="Gene3D" id="3.20.20.450">
    <property type="entry name" value="EAL domain"/>
    <property type="match status" value="1"/>
</dbReference>
<accession>A0A5C8KLC8</accession>
<dbReference type="CDD" id="cd17546">
    <property type="entry name" value="REC_hyHK_CKI1_RcsC-like"/>
    <property type="match status" value="1"/>
</dbReference>
<keyword evidence="7" id="KW-1185">Reference proteome</keyword>
<dbReference type="InterPro" id="IPR050706">
    <property type="entry name" value="Cyclic-di-GMP_PDE-like"/>
</dbReference>
<dbReference type="AlphaFoldDB" id="A0A5C8KLC8"/>
<dbReference type="SMART" id="SM00052">
    <property type="entry name" value="EAL"/>
    <property type="match status" value="1"/>
</dbReference>
<dbReference type="SUPFAM" id="SSF52172">
    <property type="entry name" value="CheY-like"/>
    <property type="match status" value="2"/>
</dbReference>
<protein>
    <submittedName>
        <fullName evidence="6">EAL domain-containing protein</fullName>
    </submittedName>
</protein>
<reference evidence="6 7" key="1">
    <citation type="submission" date="2019-08" db="EMBL/GenBank/DDBJ databases">
        <authorList>
            <person name="Karlyshev A.V."/>
        </authorList>
    </citation>
    <scope>NUCLEOTIDE SEQUENCE [LARGE SCALE GENOMIC DNA]</scope>
    <source>
        <strain evidence="6 7">Alg18-2.2</strain>
    </source>
</reference>
<dbReference type="InterPro" id="IPR000160">
    <property type="entry name" value="GGDEF_dom"/>
</dbReference>
<feature type="region of interest" description="Disordered" evidence="2">
    <location>
        <begin position="174"/>
        <end position="216"/>
    </location>
</feature>
<evidence type="ECO:0000259" key="3">
    <source>
        <dbReference type="PROSITE" id="PS50110"/>
    </source>
</evidence>
<feature type="region of interest" description="Disordered" evidence="2">
    <location>
        <begin position="75"/>
        <end position="149"/>
    </location>
</feature>
<dbReference type="OrthoDB" id="9812260at2"/>
<dbReference type="Pfam" id="PF00072">
    <property type="entry name" value="Response_reg"/>
    <property type="match status" value="1"/>
</dbReference>
<dbReference type="InterPro" id="IPR029787">
    <property type="entry name" value="Nucleotide_cyclase"/>
</dbReference>
<dbReference type="PROSITE" id="PS50883">
    <property type="entry name" value="EAL"/>
    <property type="match status" value="1"/>
</dbReference>
<feature type="modified residue" description="4-aspartylphosphate" evidence="1">
    <location>
        <position position="398"/>
    </location>
</feature>
<sequence>MADGPMQVPSHGHDAFRRALPAQLGLVGRRIDALRAHGWDINGLCLLDQDARRLGELGGQHGLEASLLATWKPSVRSQAPASAPRACPTTGTARPWRRRPSAWPRPPPRPDPNCSAPRPSATPTASNHPPAATGGAGPAMPPRRSRLCHVRPRPTHRRCWSRPIRATRWTRRTMPRPVHRPPHRTPAPPRTVPRATAAMPRHRPPPPSDNGNRAAAEPVDTPRVYHLTDGSGLGCEIDQAMEGAGWEIEVLADAEELQELLAALPPNLVVIDAAFVEGLEEIGAVLRATRQRTGVRIPLAAIVEVDELTTRLSARRAGVDSLLIDPPGVEPVLEALRALLAPSSESPFRVLIVEDDASQALFAESILRNASMETEVVDDPFDVLPALERFAPDMVLMDLHMPGCNGMELTSLIRDDERFLNLPIVFLSGEADQDVQFEALDAGGDDFIAKPVRPRHLISAVQNRVRRARALAQREHTGTIPAPAPGAPTTGLTDRGNLMAQAQSRLEAARTQPANAGGMLFLEVEGGAQLRDRLGLSTLEQLLSQAAIVIETRLGPKALICRFGDASFLALAPDGTDDALLQTGQAVRHALSAYAFEANDRPLRLRFSVGAASLAHEFDDAGELLNAAERCCRKARGSERGVEVFQPEQNPDAAREAALLQRIRDGIDGQGFELVFQPIVAVQGGDDAQYQTLLRMREPDGRLMPAGELIPVAMRANLMLAVDRWVVDTALEMLRDAAHANRQTRLFVPQAIDTLREDGQAAWLVDRLAAAGVPGSALVLELRADDVVVHQQSIDALCHTLSDAGVGLCLARFELGEQTRTLLERLPLAYVKLGSKYLEANSAQDVRDELRVLIDEAHRHNLQVIGHRVEDAQSAATLWMSGIDFIQGNLVQRADAATTFDFQSAVL</sequence>
<feature type="compositionally biased region" description="Basic residues" evidence="2">
    <location>
        <begin position="174"/>
        <end position="183"/>
    </location>
</feature>
<dbReference type="InterPro" id="IPR011006">
    <property type="entry name" value="CheY-like_superfamily"/>
</dbReference>
<dbReference type="GO" id="GO:0000160">
    <property type="term" value="P:phosphorelay signal transduction system"/>
    <property type="evidence" value="ECO:0007669"/>
    <property type="project" value="InterPro"/>
</dbReference>
<dbReference type="SUPFAM" id="SSF141868">
    <property type="entry name" value="EAL domain-like"/>
    <property type="match status" value="1"/>
</dbReference>
<evidence type="ECO:0000313" key="7">
    <source>
        <dbReference type="Proteomes" id="UP000321248"/>
    </source>
</evidence>
<dbReference type="Proteomes" id="UP000321248">
    <property type="component" value="Unassembled WGS sequence"/>
</dbReference>
<dbReference type="Gene3D" id="3.30.70.270">
    <property type="match status" value="1"/>
</dbReference>
<organism evidence="6 7">
    <name type="scientific">Alkalisalibacterium limincola</name>
    <dbReference type="NCBI Taxonomy" id="2699169"/>
    <lineage>
        <taxon>Bacteria</taxon>
        <taxon>Pseudomonadati</taxon>
        <taxon>Pseudomonadota</taxon>
        <taxon>Gammaproteobacteria</taxon>
        <taxon>Lysobacterales</taxon>
        <taxon>Lysobacteraceae</taxon>
        <taxon>Alkalisalibacterium</taxon>
    </lineage>
</organism>
<dbReference type="InterPro" id="IPR043128">
    <property type="entry name" value="Rev_trsase/Diguanyl_cyclase"/>
</dbReference>
<evidence type="ECO:0000256" key="1">
    <source>
        <dbReference type="PROSITE-ProRule" id="PRU00169"/>
    </source>
</evidence>
<dbReference type="SMART" id="SM00448">
    <property type="entry name" value="REC"/>
    <property type="match status" value="1"/>
</dbReference>
<evidence type="ECO:0000256" key="2">
    <source>
        <dbReference type="SAM" id="MobiDB-lite"/>
    </source>
</evidence>
<keyword evidence="1" id="KW-0597">Phosphoprotein</keyword>
<evidence type="ECO:0000313" key="6">
    <source>
        <dbReference type="EMBL" id="TXK61049.1"/>
    </source>
</evidence>
<dbReference type="Gene3D" id="3.40.50.2300">
    <property type="match status" value="2"/>
</dbReference>
<dbReference type="CDD" id="cd01948">
    <property type="entry name" value="EAL"/>
    <property type="match status" value="1"/>
</dbReference>
<dbReference type="SUPFAM" id="SSF55073">
    <property type="entry name" value="Nucleotide cyclase"/>
    <property type="match status" value="1"/>
</dbReference>
<dbReference type="PANTHER" id="PTHR33121:SF70">
    <property type="entry name" value="SIGNALING PROTEIN YKOW"/>
    <property type="match status" value="1"/>
</dbReference>
<dbReference type="Pfam" id="PF00990">
    <property type="entry name" value="GGDEF"/>
    <property type="match status" value="1"/>
</dbReference>
<feature type="modified residue" description="4-aspartylphosphate" evidence="1">
    <location>
        <position position="272"/>
    </location>
</feature>